<dbReference type="AlphaFoldDB" id="A0A382IIS9"/>
<proteinExistence type="predicted"/>
<evidence type="ECO:0000313" key="1">
    <source>
        <dbReference type="EMBL" id="SVB98773.1"/>
    </source>
</evidence>
<reference evidence="1" key="1">
    <citation type="submission" date="2018-05" db="EMBL/GenBank/DDBJ databases">
        <authorList>
            <person name="Lanie J.A."/>
            <person name="Ng W.-L."/>
            <person name="Kazmierczak K.M."/>
            <person name="Andrzejewski T.M."/>
            <person name="Davidsen T.M."/>
            <person name="Wayne K.J."/>
            <person name="Tettelin H."/>
            <person name="Glass J.I."/>
            <person name="Rusch D."/>
            <person name="Podicherti R."/>
            <person name="Tsui H.-C.T."/>
            <person name="Winkler M.E."/>
        </authorList>
    </citation>
    <scope>NUCLEOTIDE SEQUENCE</scope>
</reference>
<accession>A0A382IIS9</accession>
<protein>
    <submittedName>
        <fullName evidence="1">Uncharacterized protein</fullName>
    </submittedName>
</protein>
<organism evidence="1">
    <name type="scientific">marine metagenome</name>
    <dbReference type="NCBI Taxonomy" id="408172"/>
    <lineage>
        <taxon>unclassified sequences</taxon>
        <taxon>metagenomes</taxon>
        <taxon>ecological metagenomes</taxon>
    </lineage>
</organism>
<gene>
    <name evidence="1" type="ORF">METZ01_LOCUS251627</name>
</gene>
<dbReference type="EMBL" id="UINC01067268">
    <property type="protein sequence ID" value="SVB98773.1"/>
    <property type="molecule type" value="Genomic_DNA"/>
</dbReference>
<feature type="non-terminal residue" evidence="1">
    <location>
        <position position="1"/>
    </location>
</feature>
<sequence length="73" mass="8227">VTIERDQIFNGDGDIALCCDFYSSFWGEANLRLRHHISGAGGRSTGNHQIENQHKIPLYTICSDRGKEYLDDA</sequence>
<name>A0A382IIS9_9ZZZZ</name>